<feature type="transmembrane region" description="Helical" evidence="8">
    <location>
        <begin position="288"/>
        <end position="309"/>
    </location>
</feature>
<keyword evidence="3 7" id="KW-0812">Transmembrane</keyword>
<feature type="domain" description="NADH:quinone oxidoreductase/Mrp antiporter transmembrane" evidence="9">
    <location>
        <begin position="136"/>
        <end position="431"/>
    </location>
</feature>
<keyword evidence="6 8" id="KW-0472">Membrane</keyword>
<evidence type="ECO:0000259" key="9">
    <source>
        <dbReference type="Pfam" id="PF00361"/>
    </source>
</evidence>
<dbReference type="RefSeq" id="WP_343973051.1">
    <property type="nucleotide sequence ID" value="NZ_BAAAHK010000009.1"/>
</dbReference>
<evidence type="ECO:0000256" key="8">
    <source>
        <dbReference type="SAM" id="Phobius"/>
    </source>
</evidence>
<evidence type="ECO:0000256" key="6">
    <source>
        <dbReference type="ARBA" id="ARBA00023136"/>
    </source>
</evidence>
<comment type="caution">
    <text evidence="10">The sequence shown here is derived from an EMBL/GenBank/DDBJ whole genome shotgun (WGS) entry which is preliminary data.</text>
</comment>
<gene>
    <name evidence="10" type="ORF">GCM10009554_44000</name>
</gene>
<feature type="transmembrane region" description="Helical" evidence="8">
    <location>
        <begin position="141"/>
        <end position="158"/>
    </location>
</feature>
<sequence length="505" mass="51446">MIPALTTGTGSAAALVVVVPLLGPLAAAAAAAVMGWRRATGLTTVGAAAVILTAGVVTAVRTTDGTALAIGGWLRVDALSALMLIVIGAVGLIATFAGLTHLDSDLDNGRIDERGARLYGVLVPLFLAAMVLAVLANNLGLLWAAIETTTIVTAFLVGHRRTRGALEATWKYVIICSVGIALAYLGTVLVNYAAQQAGIAEHGTLDWTQLSARAGELDPGVMRLAFALLVLGFGAKAGMIPLHSWLPDAHSQAPAPVSALMSGVLLPVAVYALLRYRVIAVASIDATFVRALLLTIAIASLLLATSLLLTQRDYKRLLAYSSIEHMALVMIGVAAGTPLALAAALLHIVGHGLSKAVLFCGAGEILARTGTTVITDVRSLLTRAPVLGGVFGLGLAALLGLPPFSLFFSEIALVRAGLEAGLGWVVAAMLVLLLAVFVAIAVKGSTMLFGAPTDRPSAPGPVLAALPFTIAGPVITGLCVVAALGIADWPLGPLLHSASMIAGTP</sequence>
<dbReference type="InterPro" id="IPR001750">
    <property type="entry name" value="ND/Mrp_TM"/>
</dbReference>
<dbReference type="InterPro" id="IPR052175">
    <property type="entry name" value="ComplexI-like_HydComp"/>
</dbReference>
<organism evidence="10 11">
    <name type="scientific">Kribbella koreensis</name>
    <dbReference type="NCBI Taxonomy" id="57909"/>
    <lineage>
        <taxon>Bacteria</taxon>
        <taxon>Bacillati</taxon>
        <taxon>Actinomycetota</taxon>
        <taxon>Actinomycetes</taxon>
        <taxon>Propionibacteriales</taxon>
        <taxon>Kribbellaceae</taxon>
        <taxon>Kribbella</taxon>
    </lineage>
</organism>
<dbReference type="InterPro" id="IPR003918">
    <property type="entry name" value="NADH_UbQ_OxRdtase"/>
</dbReference>
<feature type="transmembrane region" description="Helical" evidence="8">
    <location>
        <begin position="462"/>
        <end position="487"/>
    </location>
</feature>
<feature type="transmembrane region" description="Helical" evidence="8">
    <location>
        <begin position="420"/>
        <end position="442"/>
    </location>
</feature>
<evidence type="ECO:0000256" key="1">
    <source>
        <dbReference type="ARBA" id="ARBA00004651"/>
    </source>
</evidence>
<keyword evidence="2" id="KW-1003">Cell membrane</keyword>
<dbReference type="PANTHER" id="PTHR42682:SF5">
    <property type="entry name" value="HYDROGENASE-4 COMPONENT F"/>
    <property type="match status" value="1"/>
</dbReference>
<dbReference type="EMBL" id="BAAAHK010000009">
    <property type="protein sequence ID" value="GAA0947277.1"/>
    <property type="molecule type" value="Genomic_DNA"/>
</dbReference>
<reference evidence="11" key="1">
    <citation type="journal article" date="2019" name="Int. J. Syst. Evol. Microbiol.">
        <title>The Global Catalogue of Microorganisms (GCM) 10K type strain sequencing project: providing services to taxonomists for standard genome sequencing and annotation.</title>
        <authorList>
            <consortium name="The Broad Institute Genomics Platform"/>
            <consortium name="The Broad Institute Genome Sequencing Center for Infectious Disease"/>
            <person name="Wu L."/>
            <person name="Ma J."/>
        </authorList>
    </citation>
    <scope>NUCLEOTIDE SEQUENCE [LARGE SCALE GENOMIC DNA]</scope>
    <source>
        <strain evidence="11">JCM 10977</strain>
    </source>
</reference>
<proteinExistence type="predicted"/>
<protein>
    <submittedName>
        <fullName evidence="10">Proton-conducting transporter membrane subunit</fullName>
    </submittedName>
</protein>
<feature type="transmembrane region" description="Helical" evidence="8">
    <location>
        <begin position="224"/>
        <end position="245"/>
    </location>
</feature>
<feature type="transmembrane region" description="Helical" evidence="8">
    <location>
        <begin position="116"/>
        <end position="135"/>
    </location>
</feature>
<feature type="transmembrane region" description="Helical" evidence="8">
    <location>
        <begin position="12"/>
        <end position="34"/>
    </location>
</feature>
<accession>A0ABP4BC45</accession>
<dbReference type="Pfam" id="PF00361">
    <property type="entry name" value="Proton_antipo_M"/>
    <property type="match status" value="1"/>
</dbReference>
<feature type="transmembrane region" description="Helical" evidence="8">
    <location>
        <begin position="257"/>
        <end position="276"/>
    </location>
</feature>
<feature type="transmembrane region" description="Helical" evidence="8">
    <location>
        <begin position="41"/>
        <end position="60"/>
    </location>
</feature>
<evidence type="ECO:0000256" key="7">
    <source>
        <dbReference type="RuleBase" id="RU000320"/>
    </source>
</evidence>
<evidence type="ECO:0000256" key="2">
    <source>
        <dbReference type="ARBA" id="ARBA00022475"/>
    </source>
</evidence>
<evidence type="ECO:0000313" key="10">
    <source>
        <dbReference type="EMBL" id="GAA0947277.1"/>
    </source>
</evidence>
<evidence type="ECO:0000313" key="11">
    <source>
        <dbReference type="Proteomes" id="UP001500542"/>
    </source>
</evidence>
<comment type="subcellular location">
    <subcellularLocation>
        <location evidence="1">Cell membrane</location>
        <topology evidence="1">Multi-pass membrane protein</topology>
    </subcellularLocation>
    <subcellularLocation>
        <location evidence="7">Membrane</location>
        <topology evidence="7">Multi-pass membrane protein</topology>
    </subcellularLocation>
</comment>
<keyword evidence="5" id="KW-0560">Oxidoreductase</keyword>
<evidence type="ECO:0000256" key="5">
    <source>
        <dbReference type="ARBA" id="ARBA00023002"/>
    </source>
</evidence>
<evidence type="ECO:0000256" key="4">
    <source>
        <dbReference type="ARBA" id="ARBA00022989"/>
    </source>
</evidence>
<keyword evidence="11" id="KW-1185">Reference proteome</keyword>
<feature type="transmembrane region" description="Helical" evidence="8">
    <location>
        <begin position="80"/>
        <end position="104"/>
    </location>
</feature>
<feature type="transmembrane region" description="Helical" evidence="8">
    <location>
        <begin position="386"/>
        <end position="408"/>
    </location>
</feature>
<feature type="transmembrane region" description="Helical" evidence="8">
    <location>
        <begin position="170"/>
        <end position="194"/>
    </location>
</feature>
<dbReference type="PRINTS" id="PR01437">
    <property type="entry name" value="NUOXDRDTASE4"/>
</dbReference>
<evidence type="ECO:0000256" key="3">
    <source>
        <dbReference type="ARBA" id="ARBA00022692"/>
    </source>
</evidence>
<dbReference type="PANTHER" id="PTHR42682">
    <property type="entry name" value="HYDROGENASE-4 COMPONENT F"/>
    <property type="match status" value="1"/>
</dbReference>
<feature type="transmembrane region" description="Helical" evidence="8">
    <location>
        <begin position="329"/>
        <end position="349"/>
    </location>
</feature>
<dbReference type="Proteomes" id="UP001500542">
    <property type="component" value="Unassembled WGS sequence"/>
</dbReference>
<keyword evidence="4 8" id="KW-1133">Transmembrane helix</keyword>
<name>A0ABP4BC45_9ACTN</name>